<dbReference type="PANTHER" id="PTHR42823:SF3">
    <property type="entry name" value="ATP SYNTHASE SUBUNIT A, CHLOROPLASTIC"/>
    <property type="match status" value="1"/>
</dbReference>
<evidence type="ECO:0000256" key="2">
    <source>
        <dbReference type="ARBA" id="ARBA00006810"/>
    </source>
</evidence>
<evidence type="ECO:0000256" key="1">
    <source>
        <dbReference type="ARBA" id="ARBA00004141"/>
    </source>
</evidence>
<dbReference type="InterPro" id="IPR023011">
    <property type="entry name" value="ATP_synth_F0_asu_AS"/>
</dbReference>
<dbReference type="OrthoDB" id="9789241at2"/>
<dbReference type="Pfam" id="PF00119">
    <property type="entry name" value="ATP-synt_A"/>
    <property type="match status" value="1"/>
</dbReference>
<keyword evidence="6 12" id="KW-0812">Transmembrane</keyword>
<feature type="transmembrane region" description="Helical" evidence="12">
    <location>
        <begin position="20"/>
        <end position="42"/>
    </location>
</feature>
<feature type="transmembrane region" description="Helical" evidence="12">
    <location>
        <begin position="81"/>
        <end position="105"/>
    </location>
</feature>
<dbReference type="NCBIfam" id="TIGR03306">
    <property type="entry name" value="altF1_A"/>
    <property type="match status" value="1"/>
</dbReference>
<keyword evidence="4 12" id="KW-1003">Cell membrane</keyword>
<keyword evidence="7 12" id="KW-0375">Hydrogen ion transport</keyword>
<comment type="subcellular location">
    <subcellularLocation>
        <location evidence="12 13">Cell membrane</location>
        <topology evidence="12 13">Multi-pass membrane protein</topology>
    </subcellularLocation>
    <subcellularLocation>
        <location evidence="1">Membrane</location>
        <topology evidence="1">Multi-pass membrane protein</topology>
    </subcellularLocation>
</comment>
<dbReference type="SUPFAM" id="SSF81336">
    <property type="entry name" value="F1F0 ATP synthase subunit A"/>
    <property type="match status" value="1"/>
</dbReference>
<sequence length="243" mass="26290">MQLQDISPDQVVYYTIGPFHLNATIVFTWGIMALLVIVSLIVTSRLTTGGKMGRLQNLLEIIVKGMRDQIREVSGGQEPGIYLPFIGTLFLFILVSNILAVVPGFEPPTASLSTTAALAICVFLSVFIYGIAKQGLLGYFVHYLKPTPIMLPFNVIGEFSRTLALAVRLFGNMMSGVKIAGILMAVVPLIFPVVMQVLGLLTGVIQAYIFAVLAMVYIASATRTHAEAQQKADAHEQGESDNG</sequence>
<keyword evidence="9 12" id="KW-0406">Ion transport</keyword>
<evidence type="ECO:0000256" key="10">
    <source>
        <dbReference type="ARBA" id="ARBA00023136"/>
    </source>
</evidence>
<evidence type="ECO:0000256" key="5">
    <source>
        <dbReference type="ARBA" id="ARBA00022547"/>
    </source>
</evidence>
<dbReference type="CDD" id="cd00310">
    <property type="entry name" value="ATP-synt_Fo_a_6"/>
    <property type="match status" value="1"/>
</dbReference>
<dbReference type="InterPro" id="IPR045082">
    <property type="entry name" value="ATP_syn_F0_a_bact/chloroplast"/>
</dbReference>
<dbReference type="EMBL" id="QMIF01000013">
    <property type="protein sequence ID" value="TVM31919.1"/>
    <property type="molecule type" value="Genomic_DNA"/>
</dbReference>
<dbReference type="InterPro" id="IPR035908">
    <property type="entry name" value="F0_ATP_A_sf"/>
</dbReference>
<dbReference type="RefSeq" id="WP_144306603.1">
    <property type="nucleotide sequence ID" value="NZ_QMIF01000013.1"/>
</dbReference>
<organism evidence="14 15">
    <name type="scientific">Oceanidesulfovibrio marinus</name>
    <dbReference type="NCBI Taxonomy" id="370038"/>
    <lineage>
        <taxon>Bacteria</taxon>
        <taxon>Pseudomonadati</taxon>
        <taxon>Thermodesulfobacteriota</taxon>
        <taxon>Desulfovibrionia</taxon>
        <taxon>Desulfovibrionales</taxon>
        <taxon>Desulfovibrionaceae</taxon>
        <taxon>Oceanidesulfovibrio</taxon>
    </lineage>
</organism>
<dbReference type="NCBIfam" id="TIGR01131">
    <property type="entry name" value="ATP_synt_6_or_A"/>
    <property type="match status" value="1"/>
</dbReference>
<name>A0A6P1ZF60_9BACT</name>
<dbReference type="AlphaFoldDB" id="A0A6P1ZF60"/>
<evidence type="ECO:0000256" key="6">
    <source>
        <dbReference type="ARBA" id="ARBA00022692"/>
    </source>
</evidence>
<keyword evidence="11 12" id="KW-0066">ATP synthesis</keyword>
<proteinExistence type="inferred from homology"/>
<evidence type="ECO:0000313" key="14">
    <source>
        <dbReference type="EMBL" id="TVM31919.1"/>
    </source>
</evidence>
<feature type="transmembrane region" description="Helical" evidence="12">
    <location>
        <begin position="197"/>
        <end position="219"/>
    </location>
</feature>
<keyword evidence="5 12" id="KW-0138">CF(0)</keyword>
<dbReference type="InterPro" id="IPR017692">
    <property type="entry name" value="Alt_ATP_synth_F0_Asu"/>
</dbReference>
<comment type="function">
    <text evidence="12 13">Key component of the proton channel; it plays a direct role in the translocation of protons across the membrane.</text>
</comment>
<comment type="caution">
    <text evidence="14">The sequence shown here is derived from an EMBL/GenBank/DDBJ whole genome shotgun (WGS) entry which is preliminary data.</text>
</comment>
<comment type="similarity">
    <text evidence="2 12 13">Belongs to the ATPase A chain family.</text>
</comment>
<accession>A0A6P1ZF60</accession>
<dbReference type="GO" id="GO:0045259">
    <property type="term" value="C:proton-transporting ATP synthase complex"/>
    <property type="evidence" value="ECO:0007669"/>
    <property type="project" value="UniProtKB-KW"/>
</dbReference>
<feature type="transmembrane region" description="Helical" evidence="12">
    <location>
        <begin position="169"/>
        <end position="191"/>
    </location>
</feature>
<evidence type="ECO:0000256" key="11">
    <source>
        <dbReference type="ARBA" id="ARBA00023310"/>
    </source>
</evidence>
<dbReference type="NCBIfam" id="NF004481">
    <property type="entry name" value="PRK05815.2-3"/>
    <property type="match status" value="1"/>
</dbReference>
<dbReference type="PANTHER" id="PTHR42823">
    <property type="entry name" value="ATP SYNTHASE SUBUNIT A, CHLOROPLASTIC"/>
    <property type="match status" value="1"/>
</dbReference>
<dbReference type="GO" id="GO:0042777">
    <property type="term" value="P:proton motive force-driven plasma membrane ATP synthesis"/>
    <property type="evidence" value="ECO:0007669"/>
    <property type="project" value="TreeGrafter"/>
</dbReference>
<dbReference type="PRINTS" id="PR00123">
    <property type="entry name" value="ATPASEA"/>
</dbReference>
<dbReference type="InterPro" id="IPR000568">
    <property type="entry name" value="ATP_synth_F0_asu"/>
</dbReference>
<dbReference type="PROSITE" id="PS00449">
    <property type="entry name" value="ATPASE_A"/>
    <property type="match status" value="1"/>
</dbReference>
<protein>
    <recommendedName>
        <fullName evidence="12 13">ATP synthase subunit a</fullName>
    </recommendedName>
    <alternativeName>
        <fullName evidence="12">ATP synthase F0 sector subunit a</fullName>
    </alternativeName>
    <alternativeName>
        <fullName evidence="12">F-ATPase subunit 6</fullName>
    </alternativeName>
</protein>
<evidence type="ECO:0000256" key="3">
    <source>
        <dbReference type="ARBA" id="ARBA00022448"/>
    </source>
</evidence>
<gene>
    <name evidence="12" type="primary">atpB</name>
    <name evidence="14" type="ORF">DQK91_17090</name>
</gene>
<dbReference type="Proteomes" id="UP000434052">
    <property type="component" value="Unassembled WGS sequence"/>
</dbReference>
<reference evidence="14 15" key="1">
    <citation type="submission" date="2018-06" db="EMBL/GenBank/DDBJ databases">
        <title>Complete genome of Desulfovibrio marinus P48SEP.</title>
        <authorList>
            <person name="Crispim J.S."/>
            <person name="Vidigal P.M.P."/>
            <person name="Silva L.C.F."/>
            <person name="Araujo L.C."/>
            <person name="Laguardia C.N."/>
            <person name="Dias R.S."/>
            <person name="Sousa M.P."/>
            <person name="Paula S.O."/>
            <person name="Silva C."/>
        </authorList>
    </citation>
    <scope>NUCLEOTIDE SEQUENCE [LARGE SCALE GENOMIC DNA]</scope>
    <source>
        <strain evidence="14 15">P48SEP</strain>
    </source>
</reference>
<dbReference type="Gene3D" id="1.20.120.220">
    <property type="entry name" value="ATP synthase, F0 complex, subunit A"/>
    <property type="match status" value="1"/>
</dbReference>
<feature type="transmembrane region" description="Helical" evidence="12">
    <location>
        <begin position="111"/>
        <end position="132"/>
    </location>
</feature>
<keyword evidence="8 12" id="KW-1133">Transmembrane helix</keyword>
<keyword evidence="10 12" id="KW-0472">Membrane</keyword>
<evidence type="ECO:0000256" key="9">
    <source>
        <dbReference type="ARBA" id="ARBA00023065"/>
    </source>
</evidence>
<keyword evidence="3 12" id="KW-0813">Transport</keyword>
<evidence type="ECO:0000256" key="7">
    <source>
        <dbReference type="ARBA" id="ARBA00022781"/>
    </source>
</evidence>
<evidence type="ECO:0000313" key="15">
    <source>
        <dbReference type="Proteomes" id="UP000434052"/>
    </source>
</evidence>
<dbReference type="HAMAP" id="MF_01393">
    <property type="entry name" value="ATP_synth_a_bact"/>
    <property type="match status" value="1"/>
</dbReference>
<evidence type="ECO:0000256" key="4">
    <source>
        <dbReference type="ARBA" id="ARBA00022475"/>
    </source>
</evidence>
<evidence type="ECO:0000256" key="8">
    <source>
        <dbReference type="ARBA" id="ARBA00022989"/>
    </source>
</evidence>
<evidence type="ECO:0000256" key="12">
    <source>
        <dbReference type="HAMAP-Rule" id="MF_01393"/>
    </source>
</evidence>
<dbReference type="GO" id="GO:0005886">
    <property type="term" value="C:plasma membrane"/>
    <property type="evidence" value="ECO:0007669"/>
    <property type="project" value="UniProtKB-SubCell"/>
</dbReference>
<dbReference type="GO" id="GO:0046933">
    <property type="term" value="F:proton-transporting ATP synthase activity, rotational mechanism"/>
    <property type="evidence" value="ECO:0007669"/>
    <property type="project" value="UniProtKB-UniRule"/>
</dbReference>
<evidence type="ECO:0000256" key="13">
    <source>
        <dbReference type="RuleBase" id="RU000483"/>
    </source>
</evidence>